<dbReference type="Gene3D" id="3.30.450.20">
    <property type="entry name" value="PAS domain"/>
    <property type="match status" value="2"/>
</dbReference>
<dbReference type="Pfam" id="PF13581">
    <property type="entry name" value="HATPase_c_2"/>
    <property type="match status" value="1"/>
</dbReference>
<dbReference type="SUPFAM" id="SSF81606">
    <property type="entry name" value="PP2C-like"/>
    <property type="match status" value="1"/>
</dbReference>
<dbReference type="Gene3D" id="3.30.450.40">
    <property type="match status" value="1"/>
</dbReference>
<dbReference type="SMART" id="SM00065">
    <property type="entry name" value="GAF"/>
    <property type="match status" value="1"/>
</dbReference>
<keyword evidence="5" id="KW-1185">Reference proteome</keyword>
<dbReference type="InterPro" id="IPR013656">
    <property type="entry name" value="PAS_4"/>
</dbReference>
<dbReference type="Gene3D" id="3.30.565.10">
    <property type="entry name" value="Histidine kinase-like ATPase, C-terminal domain"/>
    <property type="match status" value="1"/>
</dbReference>
<dbReference type="InterPro" id="IPR029016">
    <property type="entry name" value="GAF-like_dom_sf"/>
</dbReference>
<dbReference type="InterPro" id="IPR001932">
    <property type="entry name" value="PPM-type_phosphatase-like_dom"/>
</dbReference>
<dbReference type="InterPro" id="IPR036890">
    <property type="entry name" value="HATPase_C_sf"/>
</dbReference>
<protein>
    <submittedName>
        <fullName evidence="4">Uncharacterized protein</fullName>
    </submittedName>
</protein>
<evidence type="ECO:0000259" key="3">
    <source>
        <dbReference type="SMART" id="SM00331"/>
    </source>
</evidence>
<dbReference type="SMART" id="SM00331">
    <property type="entry name" value="PP2C_SIG"/>
    <property type="match status" value="1"/>
</dbReference>
<organism evidence="4 5">
    <name type="scientific">Dactylosporangium darangshiense</name>
    <dbReference type="NCBI Taxonomy" id="579108"/>
    <lineage>
        <taxon>Bacteria</taxon>
        <taxon>Bacillati</taxon>
        <taxon>Actinomycetota</taxon>
        <taxon>Actinomycetes</taxon>
        <taxon>Micromonosporales</taxon>
        <taxon>Micromonosporaceae</taxon>
        <taxon>Dactylosporangium</taxon>
    </lineage>
</organism>
<dbReference type="Pfam" id="PF13185">
    <property type="entry name" value="GAF_2"/>
    <property type="match status" value="1"/>
</dbReference>
<dbReference type="SUPFAM" id="SSF55874">
    <property type="entry name" value="ATPase domain of HSP90 chaperone/DNA topoisomerase II/histidine kinase"/>
    <property type="match status" value="1"/>
</dbReference>
<dbReference type="CDD" id="cd16936">
    <property type="entry name" value="HATPase_RsbW-like"/>
    <property type="match status" value="1"/>
</dbReference>
<accession>A0ABP8DI94</accession>
<dbReference type="InterPro" id="IPR003594">
    <property type="entry name" value="HATPase_dom"/>
</dbReference>
<dbReference type="Proteomes" id="UP001500620">
    <property type="component" value="Unassembled WGS sequence"/>
</dbReference>
<evidence type="ECO:0000313" key="5">
    <source>
        <dbReference type="Proteomes" id="UP001500620"/>
    </source>
</evidence>
<dbReference type="Pfam" id="PF08448">
    <property type="entry name" value="PAS_4"/>
    <property type="match status" value="2"/>
</dbReference>
<keyword evidence="1" id="KW-0378">Hydrolase</keyword>
<dbReference type="SUPFAM" id="SSF55785">
    <property type="entry name" value="PYP-like sensor domain (PAS domain)"/>
    <property type="match status" value="2"/>
</dbReference>
<dbReference type="EMBL" id="BAABAT010000025">
    <property type="protein sequence ID" value="GAA4256660.1"/>
    <property type="molecule type" value="Genomic_DNA"/>
</dbReference>
<dbReference type="PANTHER" id="PTHR43156">
    <property type="entry name" value="STAGE II SPORULATION PROTEIN E-RELATED"/>
    <property type="match status" value="1"/>
</dbReference>
<sequence>MDVLPSADVLAVLDADPQGWAFARAVRSAGTGEIEDFELLYLNDAGARYLDRPRAELIGGRYRQLWPDTVNGATMPLYRKVVEAREAVTRTVYYDRPSVSGHFELWIGPSGDGFAVRFVDLRAVTLGPQSQGGTRLYEVLDAAFDGFTLLRALRGPDGAVLDFACDYVNRLGAALTGRSVEDCIGRRWSELAGTVDRHDLAERWRGVVQTGRPWRSQLRYPEAARVWEVSAARAGDDSVAVSFRDVTRQVRQQERVELSMGAARRSAARTAALQAVTSALVAASTSADVYAAIGSVLRPSAGGQGLALLLRRGGNLVLAYHAGYEPPVVERLREVPLEHPYPATDVARTGRARYLTSLAEFVHAQAAGPGEPIPSGGRQAWAFLPLAVGGDVLGTLVVGYGAPRDFDDHERANLAAFAGLCAQAMQRALLFEAQLSIAGELQRALLPAELPEVPGLRHAARYLPWTHGAEVGGDWYDVIPLGADVVAVVIGDVVGHNATAAAVMGQVRNALRAYAAERHSPSVVMHRVNQLLLDLHPDAVATCCYLELHLAEGTATAVLAGHPPPVLRAAGRAGTMQLRTGPPLGVSASAGFAESTFLVPGGANLLLYTDGLVEDRRYHFDDGLADLCDAVRAAPSSDPDDMLDHILEAGVGPRPRTDDVALVCLAVEPRPVPAGTERPSAQRRFRGDAVSASAARRFAADVLTAWGERRLADDVLLLLDEVVTNAIQHTVGAVHVRLELGPARVRVSVADRSERPPSPRRAGAEAENGRGLLIVASLAAAWGTVPVAGGGKEVWFEIPRVSPAPSGD</sequence>
<dbReference type="InterPro" id="IPR003018">
    <property type="entry name" value="GAF"/>
</dbReference>
<dbReference type="InterPro" id="IPR035965">
    <property type="entry name" value="PAS-like_dom_sf"/>
</dbReference>
<dbReference type="InterPro" id="IPR052016">
    <property type="entry name" value="Bact_Sigma-Reg"/>
</dbReference>
<dbReference type="InterPro" id="IPR036457">
    <property type="entry name" value="PPM-type-like_dom_sf"/>
</dbReference>
<reference evidence="5" key="1">
    <citation type="journal article" date="2019" name="Int. J. Syst. Evol. Microbiol.">
        <title>The Global Catalogue of Microorganisms (GCM) 10K type strain sequencing project: providing services to taxonomists for standard genome sequencing and annotation.</title>
        <authorList>
            <consortium name="The Broad Institute Genomics Platform"/>
            <consortium name="The Broad Institute Genome Sequencing Center for Infectious Disease"/>
            <person name="Wu L."/>
            <person name="Ma J."/>
        </authorList>
    </citation>
    <scope>NUCLEOTIDE SEQUENCE [LARGE SCALE GENOMIC DNA]</scope>
    <source>
        <strain evidence="5">JCM 17441</strain>
    </source>
</reference>
<feature type="domain" description="GAF" evidence="2">
    <location>
        <begin position="255"/>
        <end position="435"/>
    </location>
</feature>
<dbReference type="RefSeq" id="WP_345133635.1">
    <property type="nucleotide sequence ID" value="NZ_BAABAT010000025.1"/>
</dbReference>
<dbReference type="PANTHER" id="PTHR43156:SF2">
    <property type="entry name" value="STAGE II SPORULATION PROTEIN E"/>
    <property type="match status" value="1"/>
</dbReference>
<proteinExistence type="predicted"/>
<feature type="domain" description="PPM-type phosphatase" evidence="3">
    <location>
        <begin position="456"/>
        <end position="667"/>
    </location>
</feature>
<dbReference type="Gene3D" id="3.60.40.10">
    <property type="entry name" value="PPM-type phosphatase domain"/>
    <property type="match status" value="1"/>
</dbReference>
<dbReference type="Pfam" id="PF07228">
    <property type="entry name" value="SpoIIE"/>
    <property type="match status" value="1"/>
</dbReference>
<dbReference type="SUPFAM" id="SSF55781">
    <property type="entry name" value="GAF domain-like"/>
    <property type="match status" value="1"/>
</dbReference>
<evidence type="ECO:0000313" key="4">
    <source>
        <dbReference type="EMBL" id="GAA4256660.1"/>
    </source>
</evidence>
<evidence type="ECO:0000256" key="1">
    <source>
        <dbReference type="ARBA" id="ARBA00022801"/>
    </source>
</evidence>
<gene>
    <name evidence="4" type="ORF">GCM10022255_070370</name>
</gene>
<name>A0ABP8DI94_9ACTN</name>
<evidence type="ECO:0000259" key="2">
    <source>
        <dbReference type="SMART" id="SM00065"/>
    </source>
</evidence>
<comment type="caution">
    <text evidence="4">The sequence shown here is derived from an EMBL/GenBank/DDBJ whole genome shotgun (WGS) entry which is preliminary data.</text>
</comment>